<protein>
    <submittedName>
        <fullName evidence="1">Uncharacterized protein</fullName>
    </submittedName>
</protein>
<dbReference type="EMBL" id="CAJOBE010013964">
    <property type="protein sequence ID" value="CAF4171960.1"/>
    <property type="molecule type" value="Genomic_DNA"/>
</dbReference>
<sequence length="348" mass="40624">MFIYRRKLLQRHRHWKSKQKHLVRIAPTTIIDLIRHPSTKAELGFLSRGPLYIRANQSALRRRSQREKQVDKEVNDILTKIKRTMCDPSRQESSIRQNAAVSKVYLAQLQTYLLRRYMTPLSLRDHRRARRELKLIKSIRRKLRKSKLILRETDKSGVFHIGCARDYEDKAIDYRQKTGAYEELTSNPLSVIVDQVIQLLNKLQAEKKVSVSQHNKLMPKKEKIELAYLYFLPKSHKKETPLRPIINTIHAATTSISKYLDQSIQPLFVRSTTIIDGVNLLLQLHQYIAKGYFTSSTLFVTFDITNLCTMLPQEESLAILAEFLQVHHCERINGMSIDTIIQLARIVL</sequence>
<dbReference type="Proteomes" id="UP000663889">
    <property type="component" value="Unassembled WGS sequence"/>
</dbReference>
<dbReference type="EMBL" id="CAJNOU010002557">
    <property type="protein sequence ID" value="CAF1331376.1"/>
    <property type="molecule type" value="Genomic_DNA"/>
</dbReference>
<organism evidence="1 3">
    <name type="scientific">Rotaria sordida</name>
    <dbReference type="NCBI Taxonomy" id="392033"/>
    <lineage>
        <taxon>Eukaryota</taxon>
        <taxon>Metazoa</taxon>
        <taxon>Spiralia</taxon>
        <taxon>Gnathifera</taxon>
        <taxon>Rotifera</taxon>
        <taxon>Eurotatoria</taxon>
        <taxon>Bdelloidea</taxon>
        <taxon>Philodinida</taxon>
        <taxon>Philodinidae</taxon>
        <taxon>Rotaria</taxon>
    </lineage>
</organism>
<gene>
    <name evidence="2" type="ORF">FNK824_LOCUS34736</name>
    <name evidence="1" type="ORF">SEV965_LOCUS27844</name>
</gene>
<evidence type="ECO:0000313" key="3">
    <source>
        <dbReference type="Proteomes" id="UP000663889"/>
    </source>
</evidence>
<name>A0A815FXV5_9BILA</name>
<evidence type="ECO:0000313" key="1">
    <source>
        <dbReference type="EMBL" id="CAF1331376.1"/>
    </source>
</evidence>
<proteinExistence type="predicted"/>
<dbReference type="AlphaFoldDB" id="A0A815FXV5"/>
<accession>A0A815FXV5</accession>
<dbReference type="PANTHER" id="PTHR21301:SF10">
    <property type="entry name" value="REVERSE TRANSCRIPTASE DOMAIN-CONTAINING PROTEIN"/>
    <property type="match status" value="1"/>
</dbReference>
<dbReference type="Proteomes" id="UP000663874">
    <property type="component" value="Unassembled WGS sequence"/>
</dbReference>
<dbReference type="PANTHER" id="PTHR21301">
    <property type="entry name" value="REVERSE TRANSCRIPTASE"/>
    <property type="match status" value="1"/>
</dbReference>
<reference evidence="1" key="1">
    <citation type="submission" date="2021-02" db="EMBL/GenBank/DDBJ databases">
        <authorList>
            <person name="Nowell W R."/>
        </authorList>
    </citation>
    <scope>NUCLEOTIDE SEQUENCE</scope>
</reference>
<evidence type="ECO:0000313" key="2">
    <source>
        <dbReference type="EMBL" id="CAF4171960.1"/>
    </source>
</evidence>
<comment type="caution">
    <text evidence="1">The sequence shown here is derived from an EMBL/GenBank/DDBJ whole genome shotgun (WGS) entry which is preliminary data.</text>
</comment>